<feature type="non-terminal residue" evidence="2">
    <location>
        <position position="1"/>
    </location>
</feature>
<organism evidence="2 3">
    <name type="scientific">Meganyctiphanes norvegica</name>
    <name type="common">Northern krill</name>
    <name type="synonym">Thysanopoda norvegica</name>
    <dbReference type="NCBI Taxonomy" id="48144"/>
    <lineage>
        <taxon>Eukaryota</taxon>
        <taxon>Metazoa</taxon>
        <taxon>Ecdysozoa</taxon>
        <taxon>Arthropoda</taxon>
        <taxon>Crustacea</taxon>
        <taxon>Multicrustacea</taxon>
        <taxon>Malacostraca</taxon>
        <taxon>Eumalacostraca</taxon>
        <taxon>Eucarida</taxon>
        <taxon>Euphausiacea</taxon>
        <taxon>Euphausiidae</taxon>
        <taxon>Meganyctiphanes</taxon>
    </lineage>
</organism>
<dbReference type="InterPro" id="IPR046824">
    <property type="entry name" value="Mss51-like_C"/>
</dbReference>
<accession>A0AAV2PRK0</accession>
<evidence type="ECO:0000259" key="1">
    <source>
        <dbReference type="Pfam" id="PF20179"/>
    </source>
</evidence>
<name>A0AAV2PRK0_MEGNR</name>
<reference evidence="2 3" key="1">
    <citation type="submission" date="2024-05" db="EMBL/GenBank/DDBJ databases">
        <authorList>
            <person name="Wallberg A."/>
        </authorList>
    </citation>
    <scope>NUCLEOTIDE SEQUENCE [LARGE SCALE GENOMIC DNA]</scope>
</reference>
<gene>
    <name evidence="2" type="ORF">MNOR_LOCUS3413</name>
</gene>
<dbReference type="Proteomes" id="UP001497623">
    <property type="component" value="Unassembled WGS sequence"/>
</dbReference>
<dbReference type="EMBL" id="CAXKWB010001163">
    <property type="protein sequence ID" value="CAL4063513.1"/>
    <property type="molecule type" value="Genomic_DNA"/>
</dbReference>
<protein>
    <recommendedName>
        <fullName evidence="1">Mitochondrial splicing suppressor 51-like C-terminal domain-containing protein</fullName>
    </recommendedName>
</protein>
<dbReference type="Pfam" id="PF20179">
    <property type="entry name" value="MSS51_C"/>
    <property type="match status" value="1"/>
</dbReference>
<proteinExistence type="predicted"/>
<keyword evidence="3" id="KW-1185">Reference proteome</keyword>
<feature type="domain" description="Mitochondrial splicing suppressor 51-like C-terminal" evidence="1">
    <location>
        <begin position="164"/>
        <end position="348"/>
    </location>
</feature>
<evidence type="ECO:0000313" key="2">
    <source>
        <dbReference type="EMBL" id="CAL4063513.1"/>
    </source>
</evidence>
<evidence type="ECO:0000313" key="3">
    <source>
        <dbReference type="Proteomes" id="UP001497623"/>
    </source>
</evidence>
<comment type="caution">
    <text evidence="2">The sequence shown here is derived from an EMBL/GenBank/DDBJ whole genome shotgun (WGS) entry which is preliminary data.</text>
</comment>
<sequence>AEEFGGPGSYILDTVREVASSGGKDYVEYLYEITTALGKKLNRKLYVLEAKTVHFSKLCEICKSAKHAVLKPCKVYYMVFYCSMDHANQDSVRHNKFCQEYLFSRKCGHLRETEGIPVPGSMPFSISRASEYKAISGSTMKDYATPTFEPEIDACLSEFVSYSLSLLYGLEHIDLKGGTKVYELRKLTVLMLDAYNCEFGSMVHCTTWEYLLHLLPKLRKINIILNEPNKKILEGNAYGVFDIDLCSDCLSKKCKINITIIKDYYSYKNSTIFRKPDVIYNHAHEDKKPFFVDDKDDYLPYPEPDVPLILLGSDKITMLHCVRWMRKKEMLGVCLPMQVNPFRGMRPTKLHTNVSENDSCLHYINQYILVMQKSSYRGIEIQDIACCHYIQV</sequence>
<dbReference type="AlphaFoldDB" id="A0AAV2PRK0"/>